<evidence type="ECO:0000259" key="2">
    <source>
        <dbReference type="Pfam" id="PF03713"/>
    </source>
</evidence>
<protein>
    <submittedName>
        <fullName evidence="3">DUF305 domain-containing protein</fullName>
    </submittedName>
</protein>
<dbReference type="EMBL" id="VCEJ01000004">
    <property type="protein sequence ID" value="TLV01384.1"/>
    <property type="molecule type" value="Genomic_DNA"/>
</dbReference>
<evidence type="ECO:0000313" key="3">
    <source>
        <dbReference type="EMBL" id="TLV01384.1"/>
    </source>
</evidence>
<sequence length="175" mass="19916">MMKMTFKILTMTILTGLATACSDDNENKIQVQPHDQNQMMAIMHDMMDDMSDMKMTQDPDIDYAMMMKMHHTGAIEMAKLELTSGTDNEMKTMAQSIIDGQNKEIEQMDAFLAKNTPATMNMEFHMQMMEGMERMGKQADLQIINGNTDQDFATLMIGHPQSATEMAQMQVKARR</sequence>
<dbReference type="PANTHER" id="PTHR36933">
    <property type="entry name" value="SLL0788 PROTEIN"/>
    <property type="match status" value="1"/>
</dbReference>
<dbReference type="Proteomes" id="UP000306402">
    <property type="component" value="Unassembled WGS sequence"/>
</dbReference>
<dbReference type="PANTHER" id="PTHR36933:SF1">
    <property type="entry name" value="SLL0788 PROTEIN"/>
    <property type="match status" value="1"/>
</dbReference>
<dbReference type="InterPro" id="IPR005183">
    <property type="entry name" value="DUF305_CopM-like"/>
</dbReference>
<accession>A0A5R9KYN6</accession>
<dbReference type="AlphaFoldDB" id="A0A5R9KYN6"/>
<organism evidence="3 4">
    <name type="scientific">Dyadobacter luticola</name>
    <dbReference type="NCBI Taxonomy" id="1979387"/>
    <lineage>
        <taxon>Bacteria</taxon>
        <taxon>Pseudomonadati</taxon>
        <taxon>Bacteroidota</taxon>
        <taxon>Cytophagia</taxon>
        <taxon>Cytophagales</taxon>
        <taxon>Spirosomataceae</taxon>
        <taxon>Dyadobacter</taxon>
    </lineage>
</organism>
<evidence type="ECO:0000256" key="1">
    <source>
        <dbReference type="SAM" id="SignalP"/>
    </source>
</evidence>
<dbReference type="PROSITE" id="PS51257">
    <property type="entry name" value="PROKAR_LIPOPROTEIN"/>
    <property type="match status" value="1"/>
</dbReference>
<evidence type="ECO:0000313" key="4">
    <source>
        <dbReference type="Proteomes" id="UP000306402"/>
    </source>
</evidence>
<feature type="signal peptide" evidence="1">
    <location>
        <begin position="1"/>
        <end position="22"/>
    </location>
</feature>
<feature type="domain" description="DUF305" evidence="2">
    <location>
        <begin position="60"/>
        <end position="172"/>
    </location>
</feature>
<dbReference type="Gene3D" id="1.20.1260.10">
    <property type="match status" value="1"/>
</dbReference>
<keyword evidence="4" id="KW-1185">Reference proteome</keyword>
<dbReference type="OrthoDB" id="8603558at2"/>
<gene>
    <name evidence="3" type="ORF">FEN17_18305</name>
</gene>
<feature type="chain" id="PRO_5024294648" evidence="1">
    <location>
        <begin position="23"/>
        <end position="175"/>
    </location>
</feature>
<dbReference type="Pfam" id="PF03713">
    <property type="entry name" value="DUF305"/>
    <property type="match status" value="1"/>
</dbReference>
<dbReference type="InterPro" id="IPR012347">
    <property type="entry name" value="Ferritin-like"/>
</dbReference>
<reference evidence="3 4" key="1">
    <citation type="submission" date="2019-05" db="EMBL/GenBank/DDBJ databases">
        <authorList>
            <person name="Qu J.-H."/>
        </authorList>
    </citation>
    <scope>NUCLEOTIDE SEQUENCE [LARGE SCALE GENOMIC DNA]</scope>
    <source>
        <strain evidence="3 4">T17</strain>
    </source>
</reference>
<name>A0A5R9KYN6_9BACT</name>
<comment type="caution">
    <text evidence="3">The sequence shown here is derived from an EMBL/GenBank/DDBJ whole genome shotgun (WGS) entry which is preliminary data.</text>
</comment>
<keyword evidence="1" id="KW-0732">Signal</keyword>
<proteinExistence type="predicted"/>